<gene>
    <name evidence="2" type="ORF">C7212DRAFT_128377</name>
</gene>
<evidence type="ECO:0000313" key="3">
    <source>
        <dbReference type="Proteomes" id="UP000246991"/>
    </source>
</evidence>
<dbReference type="OrthoDB" id="2441347at2759"/>
<dbReference type="GO" id="GO:0003677">
    <property type="term" value="F:DNA binding"/>
    <property type="evidence" value="ECO:0007669"/>
    <property type="project" value="TreeGrafter"/>
</dbReference>
<dbReference type="Proteomes" id="UP000246991">
    <property type="component" value="Unassembled WGS sequence"/>
</dbReference>
<feature type="non-terminal residue" evidence="2">
    <location>
        <position position="1"/>
    </location>
</feature>
<dbReference type="PANTHER" id="PTHR19303">
    <property type="entry name" value="TRANSPOSON"/>
    <property type="match status" value="1"/>
</dbReference>
<dbReference type="AlphaFoldDB" id="A0A317SYL0"/>
<sequence length="84" mass="9720">PPVLTHITLVYLPTNTTSFLQPLDTRIIASFKAAYRRCYAQFIIEHFNTHGNVLSKQDILQAIYLIASTWESVTQDTIVHCWRK</sequence>
<accession>A0A317SYL0</accession>
<dbReference type="InterPro" id="IPR004875">
    <property type="entry name" value="DDE_SF_endonuclease_dom"/>
</dbReference>
<protein>
    <submittedName>
        <fullName evidence="2">CENP-B protein</fullName>
    </submittedName>
</protein>
<dbReference type="Pfam" id="PF03184">
    <property type="entry name" value="DDE_1"/>
    <property type="match status" value="1"/>
</dbReference>
<dbReference type="EMBL" id="PYWC01000008">
    <property type="protein sequence ID" value="PWW79525.1"/>
    <property type="molecule type" value="Genomic_DNA"/>
</dbReference>
<name>A0A317SYL0_9PEZI</name>
<keyword evidence="3" id="KW-1185">Reference proteome</keyword>
<reference evidence="2 3" key="1">
    <citation type="submission" date="2018-03" db="EMBL/GenBank/DDBJ databases">
        <title>Genomes of Pezizomycetes fungi and the evolution of truffles.</title>
        <authorList>
            <person name="Murat C."/>
            <person name="Payen T."/>
            <person name="Noel B."/>
            <person name="Kuo A."/>
            <person name="Martin F.M."/>
        </authorList>
    </citation>
    <scope>NUCLEOTIDE SEQUENCE [LARGE SCALE GENOMIC DNA]</scope>
    <source>
        <strain evidence="2">091103-1</strain>
    </source>
</reference>
<dbReference type="STRING" id="42249.A0A317SYL0"/>
<dbReference type="InterPro" id="IPR050863">
    <property type="entry name" value="CenT-Element_Derived"/>
</dbReference>
<feature type="domain" description="DDE-1" evidence="1">
    <location>
        <begin position="4"/>
        <end position="82"/>
    </location>
</feature>
<dbReference type="PANTHER" id="PTHR19303:SF73">
    <property type="entry name" value="PROTEIN PDC2"/>
    <property type="match status" value="1"/>
</dbReference>
<dbReference type="GO" id="GO:0005634">
    <property type="term" value="C:nucleus"/>
    <property type="evidence" value="ECO:0007669"/>
    <property type="project" value="TreeGrafter"/>
</dbReference>
<evidence type="ECO:0000259" key="1">
    <source>
        <dbReference type="Pfam" id="PF03184"/>
    </source>
</evidence>
<comment type="caution">
    <text evidence="2">The sequence shown here is derived from an EMBL/GenBank/DDBJ whole genome shotgun (WGS) entry which is preliminary data.</text>
</comment>
<feature type="non-terminal residue" evidence="2">
    <location>
        <position position="84"/>
    </location>
</feature>
<organism evidence="2 3">
    <name type="scientific">Tuber magnatum</name>
    <name type="common">white Piedmont truffle</name>
    <dbReference type="NCBI Taxonomy" id="42249"/>
    <lineage>
        <taxon>Eukaryota</taxon>
        <taxon>Fungi</taxon>
        <taxon>Dikarya</taxon>
        <taxon>Ascomycota</taxon>
        <taxon>Pezizomycotina</taxon>
        <taxon>Pezizomycetes</taxon>
        <taxon>Pezizales</taxon>
        <taxon>Tuberaceae</taxon>
        <taxon>Tuber</taxon>
    </lineage>
</organism>
<evidence type="ECO:0000313" key="2">
    <source>
        <dbReference type="EMBL" id="PWW79525.1"/>
    </source>
</evidence>
<proteinExistence type="predicted"/>